<sequence>MLSIDLAYSECQSNFYSLYCGFCPKFFYTFTKY</sequence>
<dbReference type="EMBL" id="CP000934">
    <property type="protein sequence ID" value="ACE85468.1"/>
    <property type="molecule type" value="Genomic_DNA"/>
</dbReference>
<dbReference type="HOGENOM" id="CLU_3381181_0_0_6"/>
<keyword evidence="2" id="KW-1185">Reference proteome</keyword>
<evidence type="ECO:0000313" key="2">
    <source>
        <dbReference type="Proteomes" id="UP000001036"/>
    </source>
</evidence>
<gene>
    <name evidence="1" type="ordered locus">CJA_0811</name>
</gene>
<evidence type="ECO:0000313" key="1">
    <source>
        <dbReference type="EMBL" id="ACE85468.1"/>
    </source>
</evidence>
<dbReference type="AlphaFoldDB" id="B3PKQ4"/>
<reference evidence="1" key="2">
    <citation type="submission" date="2008-01" db="EMBL/GenBank/DDBJ databases">
        <authorList>
            <person name="DeBoy R.T."/>
            <person name="Mongodin E.F."/>
            <person name="Fouts D.E."/>
            <person name="Tailford L.E."/>
            <person name="Daugherty S.C."/>
            <person name="Khouri H.M."/>
            <person name="Emerson J.B."/>
            <person name="Mohamoud Y."/>
            <person name="Watkins K.L."/>
            <person name="Henrissat B."/>
            <person name="Gilbert H.J."/>
            <person name="Nelson K.E."/>
        </authorList>
    </citation>
    <scope>NUCLEOTIDE SEQUENCE</scope>
    <source>
        <strain evidence="1">Ueda107</strain>
    </source>
</reference>
<proteinExistence type="predicted"/>
<dbReference type="Proteomes" id="UP000001036">
    <property type="component" value="Chromosome"/>
</dbReference>
<dbReference type="KEGG" id="cja:CJA_0811"/>
<protein>
    <submittedName>
        <fullName evidence="1">Uncharacterized protein</fullName>
    </submittedName>
</protein>
<reference evidence="1" key="1">
    <citation type="journal article" date="2008" name="J. Bacteriol.">
        <title>Insights into plant cell wall degradation from the genome sequence of the soil bacterium Cellvibrio japonicus.</title>
        <authorList>
            <person name="Deboy R.T."/>
            <person name="Mongodin E.F."/>
            <person name="Fouts D.E."/>
            <person name="Tailford L.E."/>
            <person name="Khouri H."/>
            <person name="Emerson J.B."/>
            <person name="Mohamoud Y."/>
            <person name="Watkins K."/>
            <person name="Henrissat B."/>
            <person name="Gilbert H.J."/>
            <person name="Nelson K.E."/>
        </authorList>
    </citation>
    <scope>NUCLEOTIDE SEQUENCE [LARGE SCALE GENOMIC DNA]</scope>
    <source>
        <strain evidence="1">Ueda107</strain>
    </source>
</reference>
<accession>B3PKQ4</accession>
<organism evidence="1 2">
    <name type="scientific">Cellvibrio japonicus (strain Ueda107)</name>
    <name type="common">Pseudomonas fluorescens subsp. cellulosa</name>
    <dbReference type="NCBI Taxonomy" id="498211"/>
    <lineage>
        <taxon>Bacteria</taxon>
        <taxon>Pseudomonadati</taxon>
        <taxon>Pseudomonadota</taxon>
        <taxon>Gammaproteobacteria</taxon>
        <taxon>Cellvibrionales</taxon>
        <taxon>Cellvibrionaceae</taxon>
        <taxon>Cellvibrio</taxon>
    </lineage>
</organism>
<name>B3PKQ4_CELJU</name>